<feature type="compositionally biased region" description="Basic residues" evidence="2">
    <location>
        <begin position="63"/>
        <end position="86"/>
    </location>
</feature>
<evidence type="ECO:0000259" key="4">
    <source>
        <dbReference type="PROSITE" id="PS50158"/>
    </source>
</evidence>
<dbReference type="Pfam" id="PF14392">
    <property type="entry name" value="zf-CCHC_4"/>
    <property type="match status" value="1"/>
</dbReference>
<keyword evidence="6" id="KW-1185">Reference proteome</keyword>
<feature type="region of interest" description="Disordered" evidence="2">
    <location>
        <begin position="613"/>
        <end position="801"/>
    </location>
</feature>
<feature type="compositionally biased region" description="Basic and acidic residues" evidence="2">
    <location>
        <begin position="899"/>
        <end position="915"/>
    </location>
</feature>
<feature type="region of interest" description="Disordered" evidence="2">
    <location>
        <begin position="63"/>
        <end position="104"/>
    </location>
</feature>
<keyword evidence="1" id="KW-0862">Zinc</keyword>
<keyword evidence="1" id="KW-0479">Metal-binding</keyword>
<feature type="compositionally biased region" description="Basic and acidic residues" evidence="2">
    <location>
        <begin position="881"/>
        <end position="891"/>
    </location>
</feature>
<dbReference type="EMBL" id="CAMGYJ010000007">
    <property type="protein sequence ID" value="CAI0449781.1"/>
    <property type="molecule type" value="Genomic_DNA"/>
</dbReference>
<organism evidence="5 6">
    <name type="scientific">Linum tenue</name>
    <dbReference type="NCBI Taxonomy" id="586396"/>
    <lineage>
        <taxon>Eukaryota</taxon>
        <taxon>Viridiplantae</taxon>
        <taxon>Streptophyta</taxon>
        <taxon>Embryophyta</taxon>
        <taxon>Tracheophyta</taxon>
        <taxon>Spermatophyta</taxon>
        <taxon>Magnoliopsida</taxon>
        <taxon>eudicotyledons</taxon>
        <taxon>Gunneridae</taxon>
        <taxon>Pentapetalae</taxon>
        <taxon>rosids</taxon>
        <taxon>fabids</taxon>
        <taxon>Malpighiales</taxon>
        <taxon>Linaceae</taxon>
        <taxon>Linum</taxon>
    </lineage>
</organism>
<feature type="region of interest" description="Disordered" evidence="2">
    <location>
        <begin position="813"/>
        <end position="834"/>
    </location>
</feature>
<dbReference type="GO" id="GO:0003676">
    <property type="term" value="F:nucleic acid binding"/>
    <property type="evidence" value="ECO:0007669"/>
    <property type="project" value="InterPro"/>
</dbReference>
<accession>A0AAV0MTG5</accession>
<name>A0AAV0MTG5_9ROSI</name>
<feature type="compositionally biased region" description="Basic and acidic residues" evidence="2">
    <location>
        <begin position="133"/>
        <end position="146"/>
    </location>
</feature>
<dbReference type="Pfam" id="PF14111">
    <property type="entry name" value="DUF4283"/>
    <property type="match status" value="1"/>
</dbReference>
<dbReference type="PROSITE" id="PS50158">
    <property type="entry name" value="ZF_CCHC"/>
    <property type="match status" value="1"/>
</dbReference>
<evidence type="ECO:0000313" key="5">
    <source>
        <dbReference type="EMBL" id="CAI0449781.1"/>
    </source>
</evidence>
<evidence type="ECO:0000313" key="6">
    <source>
        <dbReference type="Proteomes" id="UP001154282"/>
    </source>
</evidence>
<dbReference type="Pfam" id="PF07712">
    <property type="entry name" value="SURNod19"/>
    <property type="match status" value="1"/>
</dbReference>
<feature type="region of interest" description="Disordered" evidence="2">
    <location>
        <begin position="881"/>
        <end position="942"/>
    </location>
</feature>
<dbReference type="PANTHER" id="PTHR33390:SF1">
    <property type="entry name" value="STRESS UP-REGULATED NOD 19 PROTEIN"/>
    <property type="match status" value="1"/>
</dbReference>
<reference evidence="5" key="1">
    <citation type="submission" date="2022-08" db="EMBL/GenBank/DDBJ databases">
        <authorList>
            <person name="Gutierrez-Valencia J."/>
        </authorList>
    </citation>
    <scope>NUCLEOTIDE SEQUENCE</scope>
</reference>
<keyword evidence="3" id="KW-0812">Transmembrane</keyword>
<proteinExistence type="predicted"/>
<evidence type="ECO:0000256" key="2">
    <source>
        <dbReference type="SAM" id="MobiDB-lite"/>
    </source>
</evidence>
<feature type="compositionally biased region" description="Acidic residues" evidence="2">
    <location>
        <begin position="926"/>
        <end position="937"/>
    </location>
</feature>
<sequence length="1434" mass="159575">MKALSSLLFLCWTAICCLLTAIAGIITSSIALILDVALANQGIDIDLRPKWDQGRMLAQLVKSAKRPTVQRRPPKPSACKHKRKRQSVVELSPNEGPIKKKSRRRDRSIQGWRFVIPSPEEFEWDEQVLPEAPTRDHPIDKDKRTESPSTEFRSQVGARSVGVKIWSFKLPSSGELDEGDEMELVPNSAPVHGLIGDGDGRKIDSGLRPRYGARPGELRATQTPKNAGIDSGQATLCRPDDRRWRPDRNCPVSRWTLATRGVSRQFRNGDRRSNRQIFSKNQNRGSGFSPLTDCNGNIQSLLRLKEVFRMPFFQPSPAYLTRPSDPMLFTCSKQQNKWEEKQIDAFNSGQSILTGESDPLLLQEAGMARINQDQVVEFSLDEVQAFRAPKSRMLIGRLFSADRLPLNEIRDAVNRPWQGQGRIIVRELKHDLLEFTLPSDEARTWVLQRTPWIVADRILHLRAWIPTVSQRTYDELACAPFRVQLWDVQEECCTHQFGRKIGDSMIGRVLETGIFSCSSTARKFLKVKALIDFSMPLRSQVMATNAEMGGFWIRFKYEFLPCLCFKCGRVGHSRQDCTFDPPTRKERFGPHLSTKSLGVKIFDGEDLRSQNRRLQNSVWVNPAPRKAPANTAEERRPAQTQPRQKVNAHGPMASPLWMGTSDQPFITTEAQMKTGRSPGRSPGRVHISRSPKVALGRQGRRGKAKTGSTMDPMEIDRPAKSSKRAGRGIGSRLATGGPTTEGRSAQAQQGLGQPDVRNPGLGEGLAQPGRRSTGRRLGRRPTPVTEQTKIRPPGLNSDEATRRRRLILEEESEEEFVVHEIPTPGQGRRPSPLPKQANRMEELVIEAVPLRMIPPASRCNSQGGPPCRSSDSFQIREPRAALSHSLEEVSRQKRAGLKTGEKEKGKGPLLAEKEVLPSLTPLAGWDSEDTSSEEESSLYEVRRRSPEIEGTLRRLVRTNKVQQQTVHSLVITPPGDHSRSDLRPIDYHDRANMDPRCYLLLLVIASGAVLGNGYNLKSATFLSPGFVLGPGSVENRVYTSIDFPTGHIGIKSFDAEVVDEAGNSIPLHETYLHHWVLARYQASRSNNKTGTVVRNSGICQGDTLGQYYGLGSETRKTPTQVPDPYGIEVGNPAEIPEGYEEKWLLNIHAIDTRGVVDRLGCTECLCELYNVTKDESLRSDYKGGLHCCVDHTQCRVKEGFQAVRRSLYLRYTVKWVDWDSEILPVKIFIFDVTDTGERQVGSSTAEGQGNGCKVEYDVEPCNAHGWCVDVKRTNVVLPTTGYVVYGVAHQHTGGIGSTLYGKDGQVVCNSVPMYGTGDEPGNEAGYIVGMSTCYPEPGSLKLTAGEELVLESNYSSTNTRGHTGVMGLFYLMVADQAPPPAISLLHHSVSVFGGSSEWTWTILSLLGLAVVAVGFSIWLKKRRETEDGYHVIMA</sequence>
<dbReference type="InterPro" id="IPR011692">
    <property type="entry name" value="Stress_up-reg_Nod19"/>
</dbReference>
<dbReference type="GO" id="GO:0008270">
    <property type="term" value="F:zinc ion binding"/>
    <property type="evidence" value="ECO:0007669"/>
    <property type="project" value="UniProtKB-KW"/>
</dbReference>
<keyword evidence="3" id="KW-1133">Transmembrane helix</keyword>
<feature type="region of interest" description="Disordered" evidence="2">
    <location>
        <begin position="125"/>
        <end position="155"/>
    </location>
</feature>
<dbReference type="InterPro" id="IPR025836">
    <property type="entry name" value="Zn_knuckle_CX2CX4HX4C"/>
</dbReference>
<gene>
    <name evidence="5" type="ORF">LITE_LOCUS30294</name>
</gene>
<comment type="caution">
    <text evidence="5">The sequence shown here is derived from an EMBL/GenBank/DDBJ whole genome shotgun (WGS) entry which is preliminary data.</text>
</comment>
<evidence type="ECO:0000256" key="3">
    <source>
        <dbReference type="SAM" id="Phobius"/>
    </source>
</evidence>
<dbReference type="PANTHER" id="PTHR33390">
    <property type="entry name" value="STRESS UP-REGULATED NOD 19 PROTEIN"/>
    <property type="match status" value="1"/>
</dbReference>
<dbReference type="InterPro" id="IPR025558">
    <property type="entry name" value="DUF4283"/>
</dbReference>
<feature type="domain" description="CCHC-type" evidence="4">
    <location>
        <begin position="564"/>
        <end position="577"/>
    </location>
</feature>
<feature type="region of interest" description="Disordered" evidence="2">
    <location>
        <begin position="208"/>
        <end position="232"/>
    </location>
</feature>
<feature type="compositionally biased region" description="Polar residues" evidence="2">
    <location>
        <begin position="660"/>
        <end position="671"/>
    </location>
</feature>
<feature type="compositionally biased region" description="Polar residues" evidence="2">
    <location>
        <begin position="737"/>
        <end position="751"/>
    </location>
</feature>
<dbReference type="Proteomes" id="UP001154282">
    <property type="component" value="Unassembled WGS sequence"/>
</dbReference>
<protein>
    <recommendedName>
        <fullName evidence="4">CCHC-type domain-containing protein</fullName>
    </recommendedName>
</protein>
<dbReference type="InterPro" id="IPR001878">
    <property type="entry name" value="Znf_CCHC"/>
</dbReference>
<keyword evidence="3" id="KW-0472">Membrane</keyword>
<feature type="transmembrane region" description="Helical" evidence="3">
    <location>
        <begin position="1398"/>
        <end position="1419"/>
    </location>
</feature>
<keyword evidence="1" id="KW-0863">Zinc-finger</keyword>
<evidence type="ECO:0000256" key="1">
    <source>
        <dbReference type="PROSITE-ProRule" id="PRU00047"/>
    </source>
</evidence>